<keyword evidence="4 5" id="KW-0472">Membrane</keyword>
<name>A0A8J4YI89_CHIOP</name>
<keyword evidence="7" id="KW-1185">Reference proteome</keyword>
<dbReference type="PANTHER" id="PTHR11785:SF528">
    <property type="entry name" value="AMINO ACID TRANSPORTER PROTEIN JHI-21"/>
    <property type="match status" value="1"/>
</dbReference>
<evidence type="ECO:0000256" key="5">
    <source>
        <dbReference type="SAM" id="Phobius"/>
    </source>
</evidence>
<gene>
    <name evidence="6" type="primary">slc7a6_1</name>
    <name evidence="6" type="ORF">GWK47_035290</name>
</gene>
<evidence type="ECO:0000313" key="7">
    <source>
        <dbReference type="Proteomes" id="UP000770661"/>
    </source>
</evidence>
<evidence type="ECO:0000256" key="2">
    <source>
        <dbReference type="ARBA" id="ARBA00022692"/>
    </source>
</evidence>
<dbReference type="EMBL" id="JACEEZ010003679">
    <property type="protein sequence ID" value="KAG0727123.1"/>
    <property type="molecule type" value="Genomic_DNA"/>
</dbReference>
<organism evidence="6 7">
    <name type="scientific">Chionoecetes opilio</name>
    <name type="common">Atlantic snow crab</name>
    <name type="synonym">Cancer opilio</name>
    <dbReference type="NCBI Taxonomy" id="41210"/>
    <lineage>
        <taxon>Eukaryota</taxon>
        <taxon>Metazoa</taxon>
        <taxon>Ecdysozoa</taxon>
        <taxon>Arthropoda</taxon>
        <taxon>Crustacea</taxon>
        <taxon>Multicrustacea</taxon>
        <taxon>Malacostraca</taxon>
        <taxon>Eumalacostraca</taxon>
        <taxon>Eucarida</taxon>
        <taxon>Decapoda</taxon>
        <taxon>Pleocyemata</taxon>
        <taxon>Brachyura</taxon>
        <taxon>Eubrachyura</taxon>
        <taxon>Majoidea</taxon>
        <taxon>Majidae</taxon>
        <taxon>Chionoecetes</taxon>
    </lineage>
</organism>
<dbReference type="AlphaFoldDB" id="A0A8J4YI89"/>
<proteinExistence type="predicted"/>
<dbReference type="Gene3D" id="1.20.1740.10">
    <property type="entry name" value="Amino acid/polyamine transporter I"/>
    <property type="match status" value="1"/>
</dbReference>
<feature type="transmembrane region" description="Helical" evidence="5">
    <location>
        <begin position="145"/>
        <end position="170"/>
    </location>
</feature>
<evidence type="ECO:0000256" key="3">
    <source>
        <dbReference type="ARBA" id="ARBA00022989"/>
    </source>
</evidence>
<dbReference type="PANTHER" id="PTHR11785">
    <property type="entry name" value="AMINO ACID TRANSPORTER"/>
    <property type="match status" value="1"/>
</dbReference>
<keyword evidence="3 5" id="KW-1133">Transmembrane helix</keyword>
<keyword evidence="2 5" id="KW-0812">Transmembrane</keyword>
<reference evidence="6" key="1">
    <citation type="submission" date="2020-07" db="EMBL/GenBank/DDBJ databases">
        <title>The High-quality genome of the commercially important snow crab, Chionoecetes opilio.</title>
        <authorList>
            <person name="Jeong J.-H."/>
            <person name="Ryu S."/>
        </authorList>
    </citation>
    <scope>NUCLEOTIDE SEQUENCE</scope>
    <source>
        <strain evidence="6">MADBK_172401_WGS</strain>
        <tissue evidence="6">Digestive gland</tissue>
    </source>
</reference>
<comment type="caution">
    <text evidence="6">The sequence shown here is derived from an EMBL/GenBank/DDBJ whole genome shotgun (WGS) entry which is preliminary data.</text>
</comment>
<feature type="transmembrane region" description="Helical" evidence="5">
    <location>
        <begin position="45"/>
        <end position="66"/>
    </location>
</feature>
<dbReference type="GO" id="GO:0016020">
    <property type="term" value="C:membrane"/>
    <property type="evidence" value="ECO:0007669"/>
    <property type="project" value="UniProtKB-SubCell"/>
</dbReference>
<dbReference type="Proteomes" id="UP000770661">
    <property type="component" value="Unassembled WGS sequence"/>
</dbReference>
<protein>
    <submittedName>
        <fullName evidence="6">Y+L amino acid transporter 2</fullName>
    </submittedName>
</protein>
<dbReference type="OrthoDB" id="3257095at2759"/>
<evidence type="ECO:0000256" key="1">
    <source>
        <dbReference type="ARBA" id="ARBA00004141"/>
    </source>
</evidence>
<dbReference type="GO" id="GO:0015179">
    <property type="term" value="F:L-amino acid transmembrane transporter activity"/>
    <property type="evidence" value="ECO:0007669"/>
    <property type="project" value="TreeGrafter"/>
</dbReference>
<dbReference type="InterPro" id="IPR002293">
    <property type="entry name" value="AA/rel_permease1"/>
</dbReference>
<sequence length="211" mass="23380">MEGTTTNPALLATTFYHTIYAYDGWNSLNSIMEELKDPIRNMPRAIAISVTCVIVIYTLTNVAYFAVLPKDLMLASPAVAVTFGNLTLGVMAWTIPVFVACSISGGINGYTITSSRLLFVSARHGHLPRLLSLVHIENNTPVTSLMFLVWIGFPIIYIVLSFFLCVMPVVEQPLEVVVALVILATSIPVYYFLVHREQKPQCLLNAMGEYF</sequence>
<evidence type="ECO:0000313" key="6">
    <source>
        <dbReference type="EMBL" id="KAG0727123.1"/>
    </source>
</evidence>
<accession>A0A8J4YI89</accession>
<feature type="transmembrane region" description="Helical" evidence="5">
    <location>
        <begin position="86"/>
        <end position="107"/>
    </location>
</feature>
<dbReference type="Pfam" id="PF13520">
    <property type="entry name" value="AA_permease_2"/>
    <property type="match status" value="1"/>
</dbReference>
<comment type="subcellular location">
    <subcellularLocation>
        <location evidence="1">Membrane</location>
        <topology evidence="1">Multi-pass membrane protein</topology>
    </subcellularLocation>
</comment>
<feature type="transmembrane region" description="Helical" evidence="5">
    <location>
        <begin position="176"/>
        <end position="194"/>
    </location>
</feature>
<evidence type="ECO:0000256" key="4">
    <source>
        <dbReference type="ARBA" id="ARBA00023136"/>
    </source>
</evidence>
<dbReference type="InterPro" id="IPR050598">
    <property type="entry name" value="AminoAcid_Transporter"/>
</dbReference>